<gene>
    <name evidence="1" type="ORF">METZ01_LOCUS328857</name>
</gene>
<dbReference type="AlphaFoldDB" id="A0A382PRH0"/>
<reference evidence="1" key="1">
    <citation type="submission" date="2018-05" db="EMBL/GenBank/DDBJ databases">
        <authorList>
            <person name="Lanie J.A."/>
            <person name="Ng W.-L."/>
            <person name="Kazmierczak K.M."/>
            <person name="Andrzejewski T.M."/>
            <person name="Davidsen T.M."/>
            <person name="Wayne K.J."/>
            <person name="Tettelin H."/>
            <person name="Glass J.I."/>
            <person name="Rusch D."/>
            <person name="Podicherti R."/>
            <person name="Tsui H.-C.T."/>
            <person name="Winkler M.E."/>
        </authorList>
    </citation>
    <scope>NUCLEOTIDE SEQUENCE</scope>
</reference>
<sequence length="84" mass="9882">MLKKRVIFTLLYDSGYFMLSRNFRLQKVGNMQWLKKNYNFSHISFSIDELIILDVTRGESNEELFHEHVRLLNDESFVPIAAGG</sequence>
<evidence type="ECO:0000313" key="1">
    <source>
        <dbReference type="EMBL" id="SVC76003.1"/>
    </source>
</evidence>
<accession>A0A382PRH0</accession>
<protein>
    <submittedName>
        <fullName evidence="1">Uncharacterized protein</fullName>
    </submittedName>
</protein>
<dbReference type="InterPro" id="IPR013785">
    <property type="entry name" value="Aldolase_TIM"/>
</dbReference>
<proteinExistence type="predicted"/>
<feature type="non-terminal residue" evidence="1">
    <location>
        <position position="84"/>
    </location>
</feature>
<name>A0A382PRH0_9ZZZZ</name>
<organism evidence="1">
    <name type="scientific">marine metagenome</name>
    <dbReference type="NCBI Taxonomy" id="408172"/>
    <lineage>
        <taxon>unclassified sequences</taxon>
        <taxon>metagenomes</taxon>
        <taxon>ecological metagenomes</taxon>
    </lineage>
</organism>
<dbReference type="Gene3D" id="3.20.20.70">
    <property type="entry name" value="Aldolase class I"/>
    <property type="match status" value="1"/>
</dbReference>
<dbReference type="EMBL" id="UINC01109286">
    <property type="protein sequence ID" value="SVC76003.1"/>
    <property type="molecule type" value="Genomic_DNA"/>
</dbReference>